<dbReference type="EMBL" id="JBBPBM010000045">
    <property type="protein sequence ID" value="KAK8522614.1"/>
    <property type="molecule type" value="Genomic_DNA"/>
</dbReference>
<evidence type="ECO:0000256" key="1">
    <source>
        <dbReference type="SAM" id="Phobius"/>
    </source>
</evidence>
<dbReference type="PANTHER" id="PTHR34677">
    <property type="match status" value="1"/>
</dbReference>
<name>A0ABR2CSW6_9ROSI</name>
<keyword evidence="1" id="KW-0812">Transmembrane</keyword>
<keyword evidence="1" id="KW-1133">Transmembrane helix</keyword>
<keyword evidence="1" id="KW-0472">Membrane</keyword>
<feature type="transmembrane region" description="Helical" evidence="1">
    <location>
        <begin position="379"/>
        <end position="402"/>
    </location>
</feature>
<keyword evidence="3" id="KW-1185">Reference proteome</keyword>
<comment type="caution">
    <text evidence="2">The sequence shown here is derived from an EMBL/GenBank/DDBJ whole genome shotgun (WGS) entry which is preliminary data.</text>
</comment>
<evidence type="ECO:0000313" key="3">
    <source>
        <dbReference type="Proteomes" id="UP001472677"/>
    </source>
</evidence>
<evidence type="ECO:0000313" key="2">
    <source>
        <dbReference type="EMBL" id="KAK8522614.1"/>
    </source>
</evidence>
<dbReference type="PANTHER" id="PTHR34677:SF1">
    <property type="entry name" value="TRANSMEMBRANE PROTEIN"/>
    <property type="match status" value="1"/>
</dbReference>
<feature type="transmembrane region" description="Helical" evidence="1">
    <location>
        <begin position="164"/>
        <end position="182"/>
    </location>
</feature>
<feature type="transmembrane region" description="Helical" evidence="1">
    <location>
        <begin position="414"/>
        <end position="435"/>
    </location>
</feature>
<organism evidence="2 3">
    <name type="scientific">Hibiscus sabdariffa</name>
    <name type="common">roselle</name>
    <dbReference type="NCBI Taxonomy" id="183260"/>
    <lineage>
        <taxon>Eukaryota</taxon>
        <taxon>Viridiplantae</taxon>
        <taxon>Streptophyta</taxon>
        <taxon>Embryophyta</taxon>
        <taxon>Tracheophyta</taxon>
        <taxon>Spermatophyta</taxon>
        <taxon>Magnoliopsida</taxon>
        <taxon>eudicotyledons</taxon>
        <taxon>Gunneridae</taxon>
        <taxon>Pentapetalae</taxon>
        <taxon>rosids</taxon>
        <taxon>malvids</taxon>
        <taxon>Malvales</taxon>
        <taxon>Malvaceae</taxon>
        <taxon>Malvoideae</taxon>
        <taxon>Hibiscus</taxon>
    </lineage>
</organism>
<proteinExistence type="predicted"/>
<accession>A0ABR2CSW6</accession>
<reference evidence="2 3" key="1">
    <citation type="journal article" date="2024" name="G3 (Bethesda)">
        <title>Genome assembly of Hibiscus sabdariffa L. provides insights into metabolisms of medicinal natural products.</title>
        <authorList>
            <person name="Kim T."/>
        </authorList>
    </citation>
    <scope>NUCLEOTIDE SEQUENCE [LARGE SCALE GENOMIC DNA]</scope>
    <source>
        <strain evidence="2">TK-2024</strain>
        <tissue evidence="2">Old leaves</tissue>
    </source>
</reference>
<gene>
    <name evidence="2" type="ORF">V6N12_056315</name>
</gene>
<dbReference type="Proteomes" id="UP001472677">
    <property type="component" value="Unassembled WGS sequence"/>
</dbReference>
<protein>
    <submittedName>
        <fullName evidence="2">Uncharacterized protein</fullName>
    </submittedName>
</protein>
<sequence>MTQPYRKYILDVPRNEIVEVYLNGNPWPAPVTSDVPNRPNIKYSFIVPPNCPVQIYVNGPPPVIPGGNFPVDSNLGHFSFDVLFGNLVNELLPSFHEDEADSAGEHEHGLGGSEVLQNGKRCRWIVRQLCETGFTYFKCWADCCKNRRSFAYKIIRIAKFYSDLWHFLHMSCLIFLCLVLSFKGNCVLKFLKAPPTFSHRNSAKFVFKILGAANETCSHCSITCKLDYGSASDCRARKILYSGLQDGNHSFAVCMNGSLGPACSSYNWTVDTVPPTAYITSSTPFTNALNVSTPNSTFYVHYDRRSVFVDLRVHVPEKLLQLQSEVRTVQATNNYNNLKVYLYFSAPILNSSTEILSSLNISQGKLLPIIGEHHGNRRFGFMVANISNIAIITISLDANSTISRQGTPGYWFNWRVLLCALWVLFTAIFSLFLTWKCEGFRKPNHDTEETQQDTAGSLHEDETWRPCLKGIHPAWLMASDFLLSSRF</sequence>